<dbReference type="Pfam" id="PF14541">
    <property type="entry name" value="TAXi_C"/>
    <property type="match status" value="1"/>
</dbReference>
<dbReference type="InterPro" id="IPR032799">
    <property type="entry name" value="TAXi_C"/>
</dbReference>
<name>A0A8T0CNL4_CORYI</name>
<keyword evidence="3" id="KW-0645">Protease</keyword>
<feature type="active site" evidence="2">
    <location>
        <position position="153"/>
    </location>
</feature>
<evidence type="ECO:0000256" key="3">
    <source>
        <dbReference type="RuleBase" id="RU000454"/>
    </source>
</evidence>
<gene>
    <name evidence="6" type="ORF">BT93_L1550</name>
</gene>
<keyword evidence="3" id="KW-0378">Hydrolase</keyword>
<dbReference type="InterPro" id="IPR032861">
    <property type="entry name" value="TAXi_N"/>
</dbReference>
<dbReference type="PANTHER" id="PTHR13683">
    <property type="entry name" value="ASPARTYL PROTEASES"/>
    <property type="match status" value="1"/>
</dbReference>
<reference evidence="6" key="1">
    <citation type="submission" date="2020-05" db="EMBL/GenBank/DDBJ databases">
        <title>WGS assembly of Corymbia citriodora subspecies variegata.</title>
        <authorList>
            <person name="Barry K."/>
            <person name="Hundley H."/>
            <person name="Shu S."/>
            <person name="Jenkins J."/>
            <person name="Grimwood J."/>
            <person name="Baten A."/>
        </authorList>
    </citation>
    <scope>NUCLEOTIDE SEQUENCE</scope>
    <source>
        <strain evidence="6">CV2-018</strain>
    </source>
</reference>
<dbReference type="PROSITE" id="PS51767">
    <property type="entry name" value="PEPTIDASE_A1"/>
    <property type="match status" value="1"/>
</dbReference>
<keyword evidence="4" id="KW-0732">Signal</keyword>
<dbReference type="PRINTS" id="PR00792">
    <property type="entry name" value="PEPSIN"/>
</dbReference>
<dbReference type="SUPFAM" id="SSF50630">
    <property type="entry name" value="Acid proteases"/>
    <property type="match status" value="1"/>
</dbReference>
<dbReference type="GO" id="GO:0006508">
    <property type="term" value="P:proteolysis"/>
    <property type="evidence" value="ECO:0007669"/>
    <property type="project" value="UniProtKB-KW"/>
</dbReference>
<evidence type="ECO:0000256" key="2">
    <source>
        <dbReference type="PIRSR" id="PIRSR601461-1"/>
    </source>
</evidence>
<dbReference type="GO" id="GO:0004190">
    <property type="term" value="F:aspartic-type endopeptidase activity"/>
    <property type="evidence" value="ECO:0007669"/>
    <property type="project" value="UniProtKB-KW"/>
</dbReference>
<organism evidence="6 7">
    <name type="scientific">Corymbia citriodora subsp. variegata</name>
    <dbReference type="NCBI Taxonomy" id="360336"/>
    <lineage>
        <taxon>Eukaryota</taxon>
        <taxon>Viridiplantae</taxon>
        <taxon>Streptophyta</taxon>
        <taxon>Embryophyta</taxon>
        <taxon>Tracheophyta</taxon>
        <taxon>Spermatophyta</taxon>
        <taxon>Magnoliopsida</taxon>
        <taxon>eudicotyledons</taxon>
        <taxon>Gunneridae</taxon>
        <taxon>Pentapetalae</taxon>
        <taxon>rosids</taxon>
        <taxon>malvids</taxon>
        <taxon>Myrtales</taxon>
        <taxon>Myrtaceae</taxon>
        <taxon>Myrtoideae</taxon>
        <taxon>Eucalypteae</taxon>
        <taxon>Corymbia</taxon>
    </lineage>
</organism>
<dbReference type="Gene3D" id="2.40.70.10">
    <property type="entry name" value="Acid Proteases"/>
    <property type="match status" value="3"/>
</dbReference>
<dbReference type="PANTHER" id="PTHR13683:SF750">
    <property type="entry name" value="ASPARTYL PROTEASE AED1"/>
    <property type="match status" value="1"/>
</dbReference>
<dbReference type="InterPro" id="IPR001461">
    <property type="entry name" value="Aspartic_peptidase_A1"/>
</dbReference>
<evidence type="ECO:0000256" key="1">
    <source>
        <dbReference type="ARBA" id="ARBA00007447"/>
    </source>
</evidence>
<proteinExistence type="inferred from homology"/>
<evidence type="ECO:0000313" key="6">
    <source>
        <dbReference type="EMBL" id="KAF7848804.1"/>
    </source>
</evidence>
<evidence type="ECO:0000256" key="4">
    <source>
        <dbReference type="SAM" id="SignalP"/>
    </source>
</evidence>
<evidence type="ECO:0000259" key="5">
    <source>
        <dbReference type="PROSITE" id="PS51767"/>
    </source>
</evidence>
<dbReference type="EMBL" id="MU089972">
    <property type="protein sequence ID" value="KAF7848804.1"/>
    <property type="molecule type" value="Genomic_DNA"/>
</dbReference>
<protein>
    <recommendedName>
        <fullName evidence="5">Peptidase A1 domain-containing protein</fullName>
    </recommendedName>
</protein>
<dbReference type="InterPro" id="IPR021109">
    <property type="entry name" value="Peptidase_aspartic_dom_sf"/>
</dbReference>
<dbReference type="Pfam" id="PF14543">
    <property type="entry name" value="TAXi_N"/>
    <property type="match status" value="2"/>
</dbReference>
<accession>A0A8T0CNL4</accession>
<dbReference type="InterPro" id="IPR033121">
    <property type="entry name" value="PEPTIDASE_A1"/>
</dbReference>
<dbReference type="OrthoDB" id="2747330at2759"/>
<comment type="caution">
    <text evidence="6">The sequence shown here is derived from an EMBL/GenBank/DDBJ whole genome shotgun (WGS) entry which is preliminary data.</text>
</comment>
<dbReference type="InterPro" id="IPR033873">
    <property type="entry name" value="CND41-like"/>
</dbReference>
<dbReference type="PROSITE" id="PS00141">
    <property type="entry name" value="ASP_PROTEASE"/>
    <property type="match status" value="1"/>
</dbReference>
<feature type="domain" description="Peptidase A1" evidence="5">
    <location>
        <begin position="135"/>
        <end position="439"/>
    </location>
</feature>
<dbReference type="Gramene" id="rna-gnl|WGS:JABURB|Cocit.L1550.1">
    <property type="protein sequence ID" value="cds-KAF7848804.1"/>
    <property type="gene ID" value="gene-BT93_L1550"/>
</dbReference>
<evidence type="ECO:0000313" key="7">
    <source>
        <dbReference type="Proteomes" id="UP000806378"/>
    </source>
</evidence>
<feature type="signal peptide" evidence="4">
    <location>
        <begin position="1"/>
        <end position="34"/>
    </location>
</feature>
<sequence>MVIRLHNMAASCLHSCIKTLLFVSLLSLVNEGYAQREQSKSESRHIFQVSSLLPSASCKTSSTGNIQKSSLKVVHKHGPCSLHAQAKPNLLNHTKILVGDQSRVDSIQSKISTSLGGSKATLPATLGIPFESAEYVVTIGIGSPPLNLTLIFDTGSDLTWTQCEPCSFCYPQSDPIFDPSHSSSYAATPCTSPMCTASDTLTLTSTDVIRNFQFGCGKTNYGQYGEVAGLLGLARDSLSIVGQTTNQYGQYFSYCLPSSSSSTGYLTFGKTSESPKSLTFTPMANIPGSSYFYGINIVGIAVGGTTLPIPSPVFTNAGAIIDSGTVITRLPPTAYNALSTAFQKEMASYKRAAGFGIFDTCYDLSNTTSIVVPNITFTFSGGAFMDLDSSGILYTITDAQVCLAFAPNDEDTEIVIYGNTQQKTFEVIYDVARGQLGFAPNSCS</sequence>
<dbReference type="InterPro" id="IPR001969">
    <property type="entry name" value="Aspartic_peptidase_AS"/>
</dbReference>
<keyword evidence="3" id="KW-0064">Aspartyl protease</keyword>
<dbReference type="CDD" id="cd05472">
    <property type="entry name" value="cnd41_like"/>
    <property type="match status" value="1"/>
</dbReference>
<keyword evidence="7" id="KW-1185">Reference proteome</keyword>
<feature type="chain" id="PRO_5035775695" description="Peptidase A1 domain-containing protein" evidence="4">
    <location>
        <begin position="35"/>
        <end position="444"/>
    </location>
</feature>
<dbReference type="Proteomes" id="UP000806378">
    <property type="component" value="Unassembled WGS sequence"/>
</dbReference>
<comment type="similarity">
    <text evidence="1 3">Belongs to the peptidase A1 family.</text>
</comment>
<feature type="active site" evidence="2">
    <location>
        <position position="322"/>
    </location>
</feature>
<dbReference type="FunFam" id="2.40.70.10:FF:000013">
    <property type="entry name" value="Aspartyl protease AED1"/>
    <property type="match status" value="1"/>
</dbReference>
<dbReference type="AlphaFoldDB" id="A0A8T0CNL4"/>